<organism evidence="3 5">
    <name type="scientific">Chryseobacterium muglaense</name>
    <dbReference type="NCBI Taxonomy" id="2893752"/>
    <lineage>
        <taxon>Bacteria</taxon>
        <taxon>Pseudomonadati</taxon>
        <taxon>Bacteroidota</taxon>
        <taxon>Flavobacteriia</taxon>
        <taxon>Flavobacteriales</taxon>
        <taxon>Weeksellaceae</taxon>
        <taxon>Chryseobacterium group</taxon>
        <taxon>Chryseobacterium</taxon>
    </lineage>
</organism>
<accession>A0A9Q3URA6</accession>
<evidence type="ECO:0000313" key="5">
    <source>
        <dbReference type="Proteomes" id="UP001107960"/>
    </source>
</evidence>
<reference evidence="4" key="2">
    <citation type="submission" date="2023-07" db="EMBL/GenBank/DDBJ databases">
        <title>Description of novel Chryseobacterium sp. strain C-2.</title>
        <authorList>
            <person name="Saticioglu I.B."/>
        </authorList>
    </citation>
    <scope>NUCLEOTIDE SEQUENCE [LARGE SCALE GENOMIC DNA]</scope>
    <source>
        <strain evidence="4">C-2</strain>
    </source>
</reference>
<name>A0A9Q3URA6_9FLAO</name>
<protein>
    <submittedName>
        <fullName evidence="3">Uncharacterized protein</fullName>
    </submittedName>
</protein>
<dbReference type="Proteomes" id="UP001107960">
    <property type="component" value="Unassembled WGS sequence"/>
</dbReference>
<dbReference type="EMBL" id="JACXXP010000003">
    <property type="protein sequence ID" value="MBD3903878.1"/>
    <property type="molecule type" value="Genomic_DNA"/>
</dbReference>
<evidence type="ECO:0000256" key="1">
    <source>
        <dbReference type="SAM" id="MobiDB-lite"/>
    </source>
</evidence>
<dbReference type="EMBL" id="JAJJML010000001">
    <property type="protein sequence ID" value="MCC9032937.1"/>
    <property type="molecule type" value="Genomic_DNA"/>
</dbReference>
<dbReference type="RefSeq" id="WP_191178476.1">
    <property type="nucleotide sequence ID" value="NZ_JAJJML010000001.1"/>
</dbReference>
<proteinExistence type="predicted"/>
<reference evidence="3" key="1">
    <citation type="submission" date="2021-11" db="EMBL/GenBank/DDBJ databases">
        <title>Description of novel Chryseobacterium species.</title>
        <authorList>
            <person name="Saticioglu I.B."/>
            <person name="Ay H."/>
            <person name="Altun S."/>
            <person name="Duman M."/>
        </authorList>
    </citation>
    <scope>NUCLEOTIDE SEQUENCE</scope>
    <source>
        <strain evidence="3">C-39</strain>
    </source>
</reference>
<evidence type="ECO:0000313" key="2">
    <source>
        <dbReference type="EMBL" id="MBD3903878.1"/>
    </source>
</evidence>
<feature type="compositionally biased region" description="Polar residues" evidence="1">
    <location>
        <begin position="50"/>
        <end position="65"/>
    </location>
</feature>
<gene>
    <name evidence="2" type="ORF">IEW27_04630</name>
    <name evidence="3" type="ORF">LNP80_01530</name>
</gene>
<evidence type="ECO:0000313" key="4">
    <source>
        <dbReference type="Proteomes" id="UP000603715"/>
    </source>
</evidence>
<comment type="caution">
    <text evidence="3">The sequence shown here is derived from an EMBL/GenBank/DDBJ whole genome shotgun (WGS) entry which is preliminary data.</text>
</comment>
<evidence type="ECO:0000313" key="3">
    <source>
        <dbReference type="EMBL" id="MCC9032937.1"/>
    </source>
</evidence>
<reference evidence="2" key="3">
    <citation type="submission" date="2024-05" db="EMBL/GenBank/DDBJ databases">
        <title>Description of novel Chryseobacterium sp. strain C-2.</title>
        <authorList>
            <person name="Saticioglu I.B."/>
        </authorList>
    </citation>
    <scope>NUCLEOTIDE SEQUENCE</scope>
    <source>
        <strain evidence="2">C-2</strain>
    </source>
</reference>
<feature type="region of interest" description="Disordered" evidence="1">
    <location>
        <begin position="1"/>
        <end position="89"/>
    </location>
</feature>
<feature type="compositionally biased region" description="Polar residues" evidence="1">
    <location>
        <begin position="1"/>
        <end position="25"/>
    </location>
</feature>
<keyword evidence="4" id="KW-1185">Reference proteome</keyword>
<dbReference type="Proteomes" id="UP000603715">
    <property type="component" value="Unassembled WGS sequence"/>
</dbReference>
<sequence length="89" mass="9671">MDDEQVNTAQASDKSSETQRVNSEDSLAVNLDTGGDPPKNGTHWKISDSIKVNTPKNISDLSSITIPPATILEEEPTDPPKNGTHWKTK</sequence>
<dbReference type="AlphaFoldDB" id="A0A9Q3URA6"/>